<feature type="transmembrane region" description="Helical" evidence="1">
    <location>
        <begin position="6"/>
        <end position="28"/>
    </location>
</feature>
<evidence type="ECO:0000313" key="2">
    <source>
        <dbReference type="EMBL" id="MFD1123874.1"/>
    </source>
</evidence>
<feature type="transmembrane region" description="Helical" evidence="1">
    <location>
        <begin position="129"/>
        <end position="151"/>
    </location>
</feature>
<feature type="transmembrane region" description="Helical" evidence="1">
    <location>
        <begin position="40"/>
        <end position="69"/>
    </location>
</feature>
<reference evidence="3" key="1">
    <citation type="journal article" date="2019" name="Int. J. Syst. Evol. Microbiol.">
        <title>The Global Catalogue of Microorganisms (GCM) 10K type strain sequencing project: providing services to taxonomists for standard genome sequencing and annotation.</title>
        <authorList>
            <consortium name="The Broad Institute Genomics Platform"/>
            <consortium name="The Broad Institute Genome Sequencing Center for Infectious Disease"/>
            <person name="Wu L."/>
            <person name="Ma J."/>
        </authorList>
    </citation>
    <scope>NUCLEOTIDE SEQUENCE [LARGE SCALE GENOMIC DNA]</scope>
    <source>
        <strain evidence="3">CCUG 71848</strain>
    </source>
</reference>
<organism evidence="2 3">
    <name type="scientific">Lentilactobacillus raoultii</name>
    <dbReference type="NCBI Taxonomy" id="1987503"/>
    <lineage>
        <taxon>Bacteria</taxon>
        <taxon>Bacillati</taxon>
        <taxon>Bacillota</taxon>
        <taxon>Bacilli</taxon>
        <taxon>Lactobacillales</taxon>
        <taxon>Lactobacillaceae</taxon>
        <taxon>Lentilactobacillus</taxon>
    </lineage>
</organism>
<protein>
    <recommendedName>
        <fullName evidence="4">Sap-like sulfolipid-1-addressing protein</fullName>
    </recommendedName>
</protein>
<feature type="transmembrane region" description="Helical" evidence="1">
    <location>
        <begin position="89"/>
        <end position="108"/>
    </location>
</feature>
<dbReference type="Proteomes" id="UP001597156">
    <property type="component" value="Unassembled WGS sequence"/>
</dbReference>
<proteinExistence type="predicted"/>
<feature type="transmembrane region" description="Helical" evidence="1">
    <location>
        <begin position="211"/>
        <end position="236"/>
    </location>
</feature>
<evidence type="ECO:0008006" key="4">
    <source>
        <dbReference type="Google" id="ProtNLM"/>
    </source>
</evidence>
<keyword evidence="1" id="KW-0812">Transmembrane</keyword>
<sequence length="239" mass="27088">MVTLFIIIGLASLDSLNPSAILMTYAILGFSKNYKKLRNLFSYAFGMMLTEFLIGSIAVFGMLSIINHFLANDVQTIDKKLGQLWHSSISWWLLLGLSTIIFIILLKHSDNRNKVALIDKFSKNITDKGYYFVLLGIMITFVEFSTAMPYLGAISLLIALKQNFLLKTGYLGLYAFIYVLPEILIIGLYFFKREMINNLSQKYFMQFLNTVTTNAGTIFKILLSVLAALGFIIATWHLV</sequence>
<evidence type="ECO:0000313" key="3">
    <source>
        <dbReference type="Proteomes" id="UP001597156"/>
    </source>
</evidence>
<feature type="transmembrane region" description="Helical" evidence="1">
    <location>
        <begin position="171"/>
        <end position="191"/>
    </location>
</feature>
<name>A0ABW3PBG6_9LACO</name>
<dbReference type="RefSeq" id="WP_121979143.1">
    <property type="nucleotide sequence ID" value="NZ_JBHTLH010000004.1"/>
</dbReference>
<keyword evidence="1" id="KW-0472">Membrane</keyword>
<accession>A0ABW3PBG6</accession>
<dbReference type="EMBL" id="JBHTLH010000004">
    <property type="protein sequence ID" value="MFD1123874.1"/>
    <property type="molecule type" value="Genomic_DNA"/>
</dbReference>
<keyword evidence="3" id="KW-1185">Reference proteome</keyword>
<keyword evidence="1" id="KW-1133">Transmembrane helix</keyword>
<gene>
    <name evidence="2" type="ORF">ACFQ22_00660</name>
</gene>
<evidence type="ECO:0000256" key="1">
    <source>
        <dbReference type="SAM" id="Phobius"/>
    </source>
</evidence>
<comment type="caution">
    <text evidence="2">The sequence shown here is derived from an EMBL/GenBank/DDBJ whole genome shotgun (WGS) entry which is preliminary data.</text>
</comment>